<dbReference type="SUPFAM" id="SSF55797">
    <property type="entry name" value="PR-1-like"/>
    <property type="match status" value="1"/>
</dbReference>
<evidence type="ECO:0000313" key="3">
    <source>
        <dbReference type="Ensembl" id="ENSPKIP00000031727.1"/>
    </source>
</evidence>
<dbReference type="SMART" id="SM00198">
    <property type="entry name" value="SCP"/>
    <property type="match status" value="1"/>
</dbReference>
<evidence type="ECO:0000259" key="2">
    <source>
        <dbReference type="SMART" id="SM00198"/>
    </source>
</evidence>
<dbReference type="AlphaFoldDB" id="A0A3B3SLW6"/>
<dbReference type="InterPro" id="IPR001283">
    <property type="entry name" value="CRISP-related"/>
</dbReference>
<organism evidence="3 4">
    <name type="scientific">Paramormyrops kingsleyae</name>
    <dbReference type="NCBI Taxonomy" id="1676925"/>
    <lineage>
        <taxon>Eukaryota</taxon>
        <taxon>Metazoa</taxon>
        <taxon>Chordata</taxon>
        <taxon>Craniata</taxon>
        <taxon>Vertebrata</taxon>
        <taxon>Euteleostomi</taxon>
        <taxon>Actinopterygii</taxon>
        <taxon>Neopterygii</taxon>
        <taxon>Teleostei</taxon>
        <taxon>Osteoglossocephala</taxon>
        <taxon>Osteoglossomorpha</taxon>
        <taxon>Osteoglossiformes</taxon>
        <taxon>Mormyridae</taxon>
        <taxon>Paramormyrops</taxon>
    </lineage>
</organism>
<dbReference type="InterPro" id="IPR014044">
    <property type="entry name" value="CAP_dom"/>
</dbReference>
<evidence type="ECO:0000313" key="4">
    <source>
        <dbReference type="Proteomes" id="UP000261540"/>
    </source>
</evidence>
<proteinExistence type="predicted"/>
<accession>A0A3B3SLW6</accession>
<reference evidence="3" key="1">
    <citation type="submission" date="2025-08" db="UniProtKB">
        <authorList>
            <consortium name="Ensembl"/>
        </authorList>
    </citation>
    <scope>IDENTIFICATION</scope>
</reference>
<dbReference type="Ensembl" id="ENSPKIT00000012580.1">
    <property type="protein sequence ID" value="ENSPKIP00000031727.1"/>
    <property type="gene ID" value="ENSPKIG00000012102.1"/>
</dbReference>
<dbReference type="Gene3D" id="3.40.33.10">
    <property type="entry name" value="CAP"/>
    <property type="match status" value="1"/>
</dbReference>
<dbReference type="InterPro" id="IPR035940">
    <property type="entry name" value="CAP_sf"/>
</dbReference>
<reference evidence="3" key="2">
    <citation type="submission" date="2025-09" db="UniProtKB">
        <authorList>
            <consortium name="Ensembl"/>
        </authorList>
    </citation>
    <scope>IDENTIFICATION</scope>
</reference>
<dbReference type="Proteomes" id="UP000261540">
    <property type="component" value="Unplaced"/>
</dbReference>
<protein>
    <recommendedName>
        <fullName evidence="2">SCP domain-containing protein</fullName>
    </recommendedName>
</protein>
<feature type="domain" description="SCP" evidence="2">
    <location>
        <begin position="37"/>
        <end position="160"/>
    </location>
</feature>
<feature type="chain" id="PRO_5017226165" description="SCP domain-containing protein" evidence="1">
    <location>
        <begin position="24"/>
        <end position="168"/>
    </location>
</feature>
<keyword evidence="4" id="KW-1185">Reference proteome</keyword>
<feature type="signal peptide" evidence="1">
    <location>
        <begin position="1"/>
        <end position="23"/>
    </location>
</feature>
<evidence type="ECO:0000256" key="1">
    <source>
        <dbReference type="SAM" id="SignalP"/>
    </source>
</evidence>
<name>A0A3B3SLW6_9TELE</name>
<dbReference type="GeneTree" id="ENSGT00940000160727"/>
<dbReference type="PANTHER" id="PTHR10334">
    <property type="entry name" value="CYSTEINE-RICH SECRETORY PROTEIN-RELATED"/>
    <property type="match status" value="1"/>
</dbReference>
<keyword evidence="1" id="KW-0732">Signal</keyword>
<dbReference type="Pfam" id="PF00188">
    <property type="entry name" value="CAP"/>
    <property type="match status" value="1"/>
</dbReference>
<sequence>MSPAVHLVLWAQVLLHFARPAQPASSGGQLWNTADPTFIDECVQTHNSLRSSVDPPASNMYHMKWDEALAKSARAWTRTCQFSHNPLRLSQGKLHPEFFPVGENMWVGSPVTFSPKKTIQHWHSEAVNYTYSTMSCLRMCGHYTQVQCGSCFPTTPAYPNQPFCEFVT</sequence>